<evidence type="ECO:0000259" key="4">
    <source>
        <dbReference type="PROSITE" id="PS51071"/>
    </source>
</evidence>
<dbReference type="GO" id="GO:0003677">
    <property type="term" value="F:DNA binding"/>
    <property type="evidence" value="ECO:0007669"/>
    <property type="project" value="UniProtKB-KW"/>
</dbReference>
<sequence>MNEKGPVSANSEIILNIKSQMQQMNPAQTRIARYILENPDRVEGLSIGNFAKESKVSEATISRFVKFLGCANYREFQAEMVKSNILNHERIRGYAGVDNMNDVYQISQKIFDTNIQCLVDTLSILDCKAIEKIADLIVKSRQLWIFAQGRSVVTAGSLKHRLHRLGISCTIYSDSHEQAMAASLMKKGDVVMGISTYGKSRTVLKNLRIASSRHATVIGVSGYRGTPLEEICDIMLVSSSNEETSFGFEPSCATVAQMVMLDCVYILITNSMKEEASECFRLTCEAIESERE</sequence>
<dbReference type="Pfam" id="PF01418">
    <property type="entry name" value="HTH_6"/>
    <property type="match status" value="1"/>
</dbReference>
<dbReference type="PROSITE" id="PS51071">
    <property type="entry name" value="HTH_RPIR"/>
    <property type="match status" value="1"/>
</dbReference>
<dbReference type="SUPFAM" id="SSF53697">
    <property type="entry name" value="SIS domain"/>
    <property type="match status" value="1"/>
</dbReference>
<dbReference type="PANTHER" id="PTHR30514">
    <property type="entry name" value="GLUCOKINASE"/>
    <property type="match status" value="1"/>
</dbReference>
<dbReference type="InterPro" id="IPR036388">
    <property type="entry name" value="WH-like_DNA-bd_sf"/>
</dbReference>
<dbReference type="PROSITE" id="PS51464">
    <property type="entry name" value="SIS"/>
    <property type="match status" value="1"/>
</dbReference>
<dbReference type="CDD" id="cd05013">
    <property type="entry name" value="SIS_RpiR"/>
    <property type="match status" value="1"/>
</dbReference>
<feature type="domain" description="HTH rpiR-type" evidence="4">
    <location>
        <begin position="11"/>
        <end position="87"/>
    </location>
</feature>
<evidence type="ECO:0000313" key="7">
    <source>
        <dbReference type="Proteomes" id="UP000261105"/>
    </source>
</evidence>
<dbReference type="Proteomes" id="UP000261105">
    <property type="component" value="Unassembled WGS sequence"/>
</dbReference>
<dbReference type="GO" id="GO:1901135">
    <property type="term" value="P:carbohydrate derivative metabolic process"/>
    <property type="evidence" value="ECO:0007669"/>
    <property type="project" value="InterPro"/>
</dbReference>
<dbReference type="InterPro" id="IPR046348">
    <property type="entry name" value="SIS_dom_sf"/>
</dbReference>
<dbReference type="GO" id="GO:0097367">
    <property type="term" value="F:carbohydrate derivative binding"/>
    <property type="evidence" value="ECO:0007669"/>
    <property type="project" value="InterPro"/>
</dbReference>
<dbReference type="InterPro" id="IPR009057">
    <property type="entry name" value="Homeodomain-like_sf"/>
</dbReference>
<comment type="caution">
    <text evidence="6">The sequence shown here is derived from an EMBL/GenBank/DDBJ whole genome shotgun (WGS) entry which is preliminary data.</text>
</comment>
<dbReference type="Gene3D" id="1.10.10.10">
    <property type="entry name" value="Winged helix-like DNA-binding domain superfamily/Winged helix DNA-binding domain"/>
    <property type="match status" value="1"/>
</dbReference>
<keyword evidence="2" id="KW-0238">DNA-binding</keyword>
<name>A0A3E5EDN5_9FIRM</name>
<dbReference type="Gene3D" id="3.40.50.10490">
    <property type="entry name" value="Glucose-6-phosphate isomerase like protein, domain 1"/>
    <property type="match status" value="1"/>
</dbReference>
<dbReference type="PANTHER" id="PTHR30514:SF1">
    <property type="entry name" value="HTH-TYPE TRANSCRIPTIONAL REGULATOR HEXR-RELATED"/>
    <property type="match status" value="1"/>
</dbReference>
<keyword evidence="1" id="KW-0805">Transcription regulation</keyword>
<accession>A0A3E5EDN5</accession>
<reference evidence="6 7" key="1">
    <citation type="submission" date="2018-08" db="EMBL/GenBank/DDBJ databases">
        <title>A genome reference for cultivated species of the human gut microbiota.</title>
        <authorList>
            <person name="Zou Y."/>
            <person name="Xue W."/>
            <person name="Luo G."/>
        </authorList>
    </citation>
    <scope>NUCLEOTIDE SEQUENCE [LARGE SCALE GENOMIC DNA]</scope>
    <source>
        <strain evidence="6 7">OM03-6</strain>
    </source>
</reference>
<dbReference type="AlphaFoldDB" id="A0A3E5EDN5"/>
<dbReference type="SUPFAM" id="SSF46689">
    <property type="entry name" value="Homeodomain-like"/>
    <property type="match status" value="1"/>
</dbReference>
<evidence type="ECO:0000313" key="6">
    <source>
        <dbReference type="EMBL" id="RGN87080.1"/>
    </source>
</evidence>
<dbReference type="InterPro" id="IPR000281">
    <property type="entry name" value="HTH_RpiR"/>
</dbReference>
<organism evidence="6 7">
    <name type="scientific">Blautia obeum</name>
    <dbReference type="NCBI Taxonomy" id="40520"/>
    <lineage>
        <taxon>Bacteria</taxon>
        <taxon>Bacillati</taxon>
        <taxon>Bacillota</taxon>
        <taxon>Clostridia</taxon>
        <taxon>Lachnospirales</taxon>
        <taxon>Lachnospiraceae</taxon>
        <taxon>Blautia</taxon>
    </lineage>
</organism>
<feature type="domain" description="SIS" evidence="5">
    <location>
        <begin position="133"/>
        <end position="274"/>
    </location>
</feature>
<dbReference type="EMBL" id="QSUZ01000014">
    <property type="protein sequence ID" value="RGN87080.1"/>
    <property type="molecule type" value="Genomic_DNA"/>
</dbReference>
<dbReference type="GO" id="GO:0003700">
    <property type="term" value="F:DNA-binding transcription factor activity"/>
    <property type="evidence" value="ECO:0007669"/>
    <property type="project" value="InterPro"/>
</dbReference>
<gene>
    <name evidence="6" type="ORF">DXB38_11025</name>
</gene>
<evidence type="ECO:0000256" key="2">
    <source>
        <dbReference type="ARBA" id="ARBA00023125"/>
    </source>
</evidence>
<evidence type="ECO:0000256" key="1">
    <source>
        <dbReference type="ARBA" id="ARBA00023015"/>
    </source>
</evidence>
<dbReference type="InterPro" id="IPR001347">
    <property type="entry name" value="SIS_dom"/>
</dbReference>
<dbReference type="InterPro" id="IPR035472">
    <property type="entry name" value="RpiR-like_SIS"/>
</dbReference>
<proteinExistence type="predicted"/>
<dbReference type="Pfam" id="PF01380">
    <property type="entry name" value="SIS"/>
    <property type="match status" value="1"/>
</dbReference>
<evidence type="ECO:0000259" key="5">
    <source>
        <dbReference type="PROSITE" id="PS51464"/>
    </source>
</evidence>
<evidence type="ECO:0000256" key="3">
    <source>
        <dbReference type="ARBA" id="ARBA00023163"/>
    </source>
</evidence>
<protein>
    <submittedName>
        <fullName evidence="6">MurR/RpiR family transcriptional regulator</fullName>
    </submittedName>
</protein>
<keyword evidence="3" id="KW-0804">Transcription</keyword>
<dbReference type="InterPro" id="IPR047640">
    <property type="entry name" value="RpiR-like"/>
</dbReference>